<keyword evidence="1" id="KW-0472">Membrane</keyword>
<proteinExistence type="predicted"/>
<dbReference type="OrthoDB" id="5086500at2759"/>
<dbReference type="AlphaFoldDB" id="A0A8E2JMI6"/>
<evidence type="ECO:0000313" key="2">
    <source>
        <dbReference type="EMBL" id="OCL02567.1"/>
    </source>
</evidence>
<keyword evidence="3" id="KW-1185">Reference proteome</keyword>
<dbReference type="InterPro" id="IPR046536">
    <property type="entry name" value="DUF6601"/>
</dbReference>
<reference evidence="2 3" key="1">
    <citation type="journal article" date="2016" name="Nat. Commun.">
        <title>Ectomycorrhizal ecology is imprinted in the genome of the dominant symbiotic fungus Cenococcum geophilum.</title>
        <authorList>
            <consortium name="DOE Joint Genome Institute"/>
            <person name="Peter M."/>
            <person name="Kohler A."/>
            <person name="Ohm R.A."/>
            <person name="Kuo A."/>
            <person name="Krutzmann J."/>
            <person name="Morin E."/>
            <person name="Arend M."/>
            <person name="Barry K.W."/>
            <person name="Binder M."/>
            <person name="Choi C."/>
            <person name="Clum A."/>
            <person name="Copeland A."/>
            <person name="Grisel N."/>
            <person name="Haridas S."/>
            <person name="Kipfer T."/>
            <person name="LaButti K."/>
            <person name="Lindquist E."/>
            <person name="Lipzen A."/>
            <person name="Maire R."/>
            <person name="Meier B."/>
            <person name="Mihaltcheva S."/>
            <person name="Molinier V."/>
            <person name="Murat C."/>
            <person name="Poggeler S."/>
            <person name="Quandt C.A."/>
            <person name="Sperisen C."/>
            <person name="Tritt A."/>
            <person name="Tisserant E."/>
            <person name="Crous P.W."/>
            <person name="Henrissat B."/>
            <person name="Nehls U."/>
            <person name="Egli S."/>
            <person name="Spatafora J.W."/>
            <person name="Grigoriev I.V."/>
            <person name="Martin F.M."/>
        </authorList>
    </citation>
    <scope>NUCLEOTIDE SEQUENCE [LARGE SCALE GENOMIC DNA]</scope>
    <source>
        <strain evidence="2 3">CBS 207.34</strain>
    </source>
</reference>
<evidence type="ECO:0000313" key="3">
    <source>
        <dbReference type="Proteomes" id="UP000250140"/>
    </source>
</evidence>
<dbReference type="PANTHER" id="PTHR34414:SF1">
    <property type="entry name" value="SUBTILISIN-LIKE SERINE PROTEASE"/>
    <property type="match status" value="1"/>
</dbReference>
<feature type="transmembrane region" description="Helical" evidence="1">
    <location>
        <begin position="268"/>
        <end position="291"/>
    </location>
</feature>
<dbReference type="Pfam" id="PF20246">
    <property type="entry name" value="DUF6601"/>
    <property type="match status" value="1"/>
</dbReference>
<dbReference type="PANTHER" id="PTHR34414">
    <property type="entry name" value="HET DOMAIN-CONTAINING PROTEIN-RELATED"/>
    <property type="match status" value="1"/>
</dbReference>
<dbReference type="EMBL" id="KV750927">
    <property type="protein sequence ID" value="OCL02567.1"/>
    <property type="molecule type" value="Genomic_DNA"/>
</dbReference>
<evidence type="ECO:0000256" key="1">
    <source>
        <dbReference type="SAM" id="Phobius"/>
    </source>
</evidence>
<name>A0A8E2JMI6_9PEZI</name>
<keyword evidence="1" id="KW-0812">Transmembrane</keyword>
<sequence length="311" mass="36005">MSLLPPFESKNSLRSLDDCMKVLPAAITCGNKRIRPKRALNEFVQLDLLTPRLDKIYRYLWLAGEPTPARPLHRQRLLRREIVVTQNPDEHLVEDRAVIFIKPLPEYLLSFEFWITHLSSDRNLHQSACGLLLSYVWIVAYHDDMRIAQETHLLPKSVDWAAWKDFVEDFLEHVGASTPPHVSKRYNYGELWLRHLNVIYKFSPSTFSVGNLHDSFLNGPMWYGFFIERNLTRLFAIFAFLSLGLSAMQVGQATPELRDSAQFSRASYGFSVATLFLILFSVLGVILAWTVPRGFRLLARRWLKRRLTGIS</sequence>
<gene>
    <name evidence="2" type="ORF">AOQ84DRAFT_422418</name>
</gene>
<feature type="transmembrane region" description="Helical" evidence="1">
    <location>
        <begin position="231"/>
        <end position="248"/>
    </location>
</feature>
<accession>A0A8E2JMI6</accession>
<keyword evidence="1" id="KW-1133">Transmembrane helix</keyword>
<protein>
    <submittedName>
        <fullName evidence="2">Uncharacterized protein</fullName>
    </submittedName>
</protein>
<dbReference type="Proteomes" id="UP000250140">
    <property type="component" value="Unassembled WGS sequence"/>
</dbReference>
<organism evidence="2 3">
    <name type="scientific">Glonium stellatum</name>
    <dbReference type="NCBI Taxonomy" id="574774"/>
    <lineage>
        <taxon>Eukaryota</taxon>
        <taxon>Fungi</taxon>
        <taxon>Dikarya</taxon>
        <taxon>Ascomycota</taxon>
        <taxon>Pezizomycotina</taxon>
        <taxon>Dothideomycetes</taxon>
        <taxon>Pleosporomycetidae</taxon>
        <taxon>Gloniales</taxon>
        <taxon>Gloniaceae</taxon>
        <taxon>Glonium</taxon>
    </lineage>
</organism>